<organism evidence="2 3">
    <name type="scientific">Steccherinum ochraceum</name>
    <dbReference type="NCBI Taxonomy" id="92696"/>
    <lineage>
        <taxon>Eukaryota</taxon>
        <taxon>Fungi</taxon>
        <taxon>Dikarya</taxon>
        <taxon>Basidiomycota</taxon>
        <taxon>Agaricomycotina</taxon>
        <taxon>Agaricomycetes</taxon>
        <taxon>Polyporales</taxon>
        <taxon>Steccherinaceae</taxon>
        <taxon>Steccherinum</taxon>
    </lineage>
</organism>
<evidence type="ECO:0000313" key="2">
    <source>
        <dbReference type="EMBL" id="TCD62746.1"/>
    </source>
</evidence>
<feature type="region of interest" description="Disordered" evidence="1">
    <location>
        <begin position="122"/>
        <end position="212"/>
    </location>
</feature>
<comment type="caution">
    <text evidence="2">The sequence shown here is derived from an EMBL/GenBank/DDBJ whole genome shotgun (WGS) entry which is preliminary data.</text>
</comment>
<evidence type="ECO:0000256" key="1">
    <source>
        <dbReference type="SAM" id="MobiDB-lite"/>
    </source>
</evidence>
<gene>
    <name evidence="2" type="ORF">EIP91_006444</name>
</gene>
<protein>
    <submittedName>
        <fullName evidence="2">Uncharacterized protein</fullName>
    </submittedName>
</protein>
<feature type="compositionally biased region" description="Basic and acidic residues" evidence="1">
    <location>
        <begin position="189"/>
        <end position="198"/>
    </location>
</feature>
<keyword evidence="3" id="KW-1185">Reference proteome</keyword>
<sequence>MTTSTGSSGHPRDLKASGLMVAPPWNSGSGAGHPYISLSALHPLQFTYPHHTARPVMRFTTVFAALVAVTSSTAAFAVPLSNNFARNLNVERRTYARSDDDLPSLTVRNVIEILSARETGWNGLTKRTNPPAGAPPNIAEMKKAAPQPQPKTHYLQTAPPEPGKPIQPQQNYAPTAPYLSKPPIGAHVYENEPEKPMKDFVQTPSPLRNEVE</sequence>
<reference evidence="2 3" key="1">
    <citation type="submission" date="2018-11" db="EMBL/GenBank/DDBJ databases">
        <title>Genome assembly of Steccherinum ochraceum LE-BIN_3174, the white-rot fungus of the Steccherinaceae family (The Residual Polyporoid clade, Polyporales, Basidiomycota).</title>
        <authorList>
            <person name="Fedorova T.V."/>
            <person name="Glazunova O.A."/>
            <person name="Landesman E.O."/>
            <person name="Moiseenko K.V."/>
            <person name="Psurtseva N.V."/>
            <person name="Savinova O.S."/>
            <person name="Shakhova N.V."/>
            <person name="Tyazhelova T.V."/>
            <person name="Vasina D.V."/>
        </authorList>
    </citation>
    <scope>NUCLEOTIDE SEQUENCE [LARGE SCALE GENOMIC DNA]</scope>
    <source>
        <strain evidence="2 3">LE-BIN_3174</strain>
    </source>
</reference>
<accession>A0A4R0R866</accession>
<name>A0A4R0R866_9APHY</name>
<dbReference type="AlphaFoldDB" id="A0A4R0R866"/>
<proteinExistence type="predicted"/>
<dbReference type="EMBL" id="RWJN01000348">
    <property type="protein sequence ID" value="TCD62746.1"/>
    <property type="molecule type" value="Genomic_DNA"/>
</dbReference>
<evidence type="ECO:0000313" key="3">
    <source>
        <dbReference type="Proteomes" id="UP000292702"/>
    </source>
</evidence>
<dbReference type="Proteomes" id="UP000292702">
    <property type="component" value="Unassembled WGS sequence"/>
</dbReference>